<feature type="transmembrane region" description="Helical" evidence="2">
    <location>
        <begin position="105"/>
        <end position="124"/>
    </location>
</feature>
<keyword evidence="4" id="KW-1185">Reference proteome</keyword>
<keyword evidence="2" id="KW-1133">Transmembrane helix</keyword>
<reference evidence="4" key="1">
    <citation type="submission" date="2022-10" db="EMBL/GenBank/DDBJ databases">
        <title>Genome assembly of Pristionchus species.</title>
        <authorList>
            <person name="Yoshida K."/>
            <person name="Sommer R.J."/>
        </authorList>
    </citation>
    <scope>NUCLEOTIDE SEQUENCE [LARGE SCALE GENOMIC DNA]</scope>
    <source>
        <strain evidence="4">RS5460</strain>
    </source>
</reference>
<organism evidence="3 4">
    <name type="scientific">Pristionchus mayeri</name>
    <dbReference type="NCBI Taxonomy" id="1317129"/>
    <lineage>
        <taxon>Eukaryota</taxon>
        <taxon>Metazoa</taxon>
        <taxon>Ecdysozoa</taxon>
        <taxon>Nematoda</taxon>
        <taxon>Chromadorea</taxon>
        <taxon>Rhabditida</taxon>
        <taxon>Rhabditina</taxon>
        <taxon>Diplogasteromorpha</taxon>
        <taxon>Diplogasteroidea</taxon>
        <taxon>Neodiplogasteridae</taxon>
        <taxon>Pristionchus</taxon>
    </lineage>
</organism>
<feature type="non-terminal residue" evidence="3">
    <location>
        <position position="1"/>
    </location>
</feature>
<dbReference type="EMBL" id="BTRK01000003">
    <property type="protein sequence ID" value="GMR39802.1"/>
    <property type="molecule type" value="Genomic_DNA"/>
</dbReference>
<evidence type="ECO:0000256" key="1">
    <source>
        <dbReference type="SAM" id="MobiDB-lite"/>
    </source>
</evidence>
<protein>
    <submittedName>
        <fullName evidence="3">Uncharacterized protein</fullName>
    </submittedName>
</protein>
<feature type="transmembrane region" description="Helical" evidence="2">
    <location>
        <begin position="130"/>
        <end position="151"/>
    </location>
</feature>
<comment type="caution">
    <text evidence="3">The sequence shown here is derived from an EMBL/GenBank/DDBJ whole genome shotgun (WGS) entry which is preliminary data.</text>
</comment>
<proteinExistence type="predicted"/>
<keyword evidence="2" id="KW-0812">Transmembrane</keyword>
<feature type="compositionally biased region" description="Basic and acidic residues" evidence="1">
    <location>
        <begin position="224"/>
        <end position="234"/>
    </location>
</feature>
<dbReference type="AlphaFoldDB" id="A0AAN4ZEM8"/>
<keyword evidence="2" id="KW-0472">Membrane</keyword>
<feature type="transmembrane region" description="Helical" evidence="2">
    <location>
        <begin position="77"/>
        <end position="98"/>
    </location>
</feature>
<evidence type="ECO:0000313" key="4">
    <source>
        <dbReference type="Proteomes" id="UP001328107"/>
    </source>
</evidence>
<dbReference type="Proteomes" id="UP001328107">
    <property type="component" value="Unassembled WGS sequence"/>
</dbReference>
<evidence type="ECO:0000313" key="3">
    <source>
        <dbReference type="EMBL" id="GMR39802.1"/>
    </source>
</evidence>
<feature type="compositionally biased region" description="Low complexity" evidence="1">
    <location>
        <begin position="192"/>
        <end position="223"/>
    </location>
</feature>
<accession>A0AAN4ZEM8</accession>
<gene>
    <name evidence="3" type="ORF">PMAYCL1PPCAC_09997</name>
</gene>
<feature type="region of interest" description="Disordered" evidence="1">
    <location>
        <begin position="192"/>
        <end position="234"/>
    </location>
</feature>
<evidence type="ECO:0000256" key="2">
    <source>
        <dbReference type="SAM" id="Phobius"/>
    </source>
</evidence>
<sequence>SMIGVGYGHNHVGILTTADYRELATAIGGGDLQPTNTRKSSYKEGLLILALVLISGSLVTFAKGVQPIDKESAFCSTNMAILLTLVGFTTCVTIAIGSNRYVAEWLYACTGLVYIVSFLISFLFPADLPAVQTPARAITFVLTPPMFTMWWKNTKILAYERVKAARLSAQDHLHLLLSTVAAAAAAESSDAERSAAPAGTAPAARPASNRACSVSSSDQSSVDIPEHVTLDVPD</sequence>
<feature type="transmembrane region" description="Helical" evidence="2">
    <location>
        <begin position="46"/>
        <end position="65"/>
    </location>
</feature>
<name>A0AAN4ZEM8_9BILA</name>